<dbReference type="AlphaFoldDB" id="A0A0G0FP18"/>
<sequence>MNILPIKFLTSYDKNIFGEDLVNLSLLHRMGVPVASGIVVSPPSELVKKVRSHEKFGSIKNLKEQFTNSEEAKKLFLSFKEKKLTEKIWNDLLDRWFERLEIEIERKGSLDINKLPLKAEAIFFTKKIKSEGVAYISQLRKLVEVKTERGELDPQRFSELDSLIEEANKKLLLSYLYDWILDDEGFKLIRLRPFTQDYVRNDPTLPTLSGARKFLEMGSGKNTKTALKMYGNEEIDLGEWREISTPEEVISLEKTNADKFVINLDKIIGHLSGKSDISGIDTQVIKSVFEEPLRVVISRGSLVLVGGKSVLQDDILKFLVKLGIYGVIIDGDKSGLEEHIRTLEHMHINKLLD</sequence>
<dbReference type="Proteomes" id="UP000034448">
    <property type="component" value="Unassembled WGS sequence"/>
</dbReference>
<protein>
    <submittedName>
        <fullName evidence="1">Uncharacterized protein</fullName>
    </submittedName>
</protein>
<proteinExistence type="predicted"/>
<reference evidence="1 2" key="1">
    <citation type="journal article" date="2015" name="Nature">
        <title>rRNA introns, odd ribosomes, and small enigmatic genomes across a large radiation of phyla.</title>
        <authorList>
            <person name="Brown C.T."/>
            <person name="Hug L.A."/>
            <person name="Thomas B.C."/>
            <person name="Sharon I."/>
            <person name="Castelle C.J."/>
            <person name="Singh A."/>
            <person name="Wilkins M.J."/>
            <person name="Williams K.H."/>
            <person name="Banfield J.F."/>
        </authorList>
    </citation>
    <scope>NUCLEOTIDE SEQUENCE [LARGE SCALE GENOMIC DNA]</scope>
</reference>
<comment type="caution">
    <text evidence="1">The sequence shown here is derived from an EMBL/GenBank/DDBJ whole genome shotgun (WGS) entry which is preliminary data.</text>
</comment>
<accession>A0A0G0FP18</accession>
<dbReference type="EMBL" id="LBSJ01000014">
    <property type="protein sequence ID" value="KKQ15575.1"/>
    <property type="molecule type" value="Genomic_DNA"/>
</dbReference>
<name>A0A0G0FP18_9BACT</name>
<gene>
    <name evidence="1" type="ORF">US28_C0014G0018</name>
</gene>
<evidence type="ECO:0000313" key="1">
    <source>
        <dbReference type="EMBL" id="KKQ15575.1"/>
    </source>
</evidence>
<organism evidence="1 2">
    <name type="scientific">Candidatus Daviesbacteria bacterium GW2011_GWA1_36_8</name>
    <dbReference type="NCBI Taxonomy" id="1618417"/>
    <lineage>
        <taxon>Bacteria</taxon>
        <taxon>Candidatus Daviesiibacteriota</taxon>
    </lineage>
</organism>
<evidence type="ECO:0000313" key="2">
    <source>
        <dbReference type="Proteomes" id="UP000034448"/>
    </source>
</evidence>